<reference evidence="4" key="1">
    <citation type="submission" date="2025-08" db="UniProtKB">
        <authorList>
            <consortium name="RefSeq"/>
        </authorList>
    </citation>
    <scope>IDENTIFICATION</scope>
    <source>
        <tissue evidence="4">Spleen</tissue>
    </source>
</reference>
<proteinExistence type="predicted"/>
<organism evidence="3 4">
    <name type="scientific">Chrysochloris asiatica</name>
    <name type="common">Cape golden mole</name>
    <dbReference type="NCBI Taxonomy" id="185453"/>
    <lineage>
        <taxon>Eukaryota</taxon>
        <taxon>Metazoa</taxon>
        <taxon>Chordata</taxon>
        <taxon>Craniata</taxon>
        <taxon>Vertebrata</taxon>
        <taxon>Euteleostomi</taxon>
        <taxon>Mammalia</taxon>
        <taxon>Eutheria</taxon>
        <taxon>Afrotheria</taxon>
        <taxon>Chrysochloridae</taxon>
        <taxon>Chrysochlorinae</taxon>
        <taxon>Chrysochloris</taxon>
    </lineage>
</organism>
<dbReference type="AlphaFoldDB" id="A0A9B0WTZ2"/>
<sequence length="872" mass="101170">MSLPKTPSILLSGTSTPEDKNLKLPASKEETKGLPELRERKNLVDHSKPFRTSLQNEFIPEEVLLSLTSAAKAGACPENLLPPGKRKIPKGGLLRPIDHVWHHPVRRNKFRYLIDHPVSLTGAGSKYTTLLTDSENRLLLFPSMKPNKRVEVVRLNDVMDTMLERAGVENEEYTGPTQMHKLLHMLKKEQTIYNTVFHELIRQVSVDCADRGELLSKIREKYVQMLDQIARQMIDFYKDLVTQRVMDQRILEELYNFKNVIEELTRELCLVREHDVKLTKEAKKAHDDLAQALLDAEKNAKIVEEYHDLYTLQRGRMENDIQQLMSERDIWSSSTYKLALKVIIKNKVILAKRIYLNEKGWSKYAKHFIILLSTKDTADLALLQKLTLKWRNLMNKFKQEVEQNEESTKEKLQTVKNGLIKWEQLFINNKKGVLHFQGDVLDTIYAEFQQWIKMLNDDKEKYAGDILLSKYDSLKIIKHLQENWTDVGLGIFVRHKNMEGEMPPERHYMEDIRKTIGKLYKEYEIRINGDNVVFAPDGYRTASDNQPQDFKTTVLLVSMDELHIAMVQWMVNLLILMVPNCTDKDSFPVATEESDETQDIGIAKLELDAVGLTKKLAQYSSYLSSCCKGMVTAMALSKAARLEKIPRHEVQELDNMKRECYDWINTCALLLSELKGRKIILLNPEEVEHLFGEEYSIKEFIDPELDTSSKEESLKIKKEEKAEEKPSTSTESEPLIRDIGIDENVHTKILFGKDILTSWREEADQGTPAQKNKYLEAIVIIEHMQQKLLEVESRALQAEEKLDEVNEKLHYTLIKNKELERELEDVLMQLKKKESEEEEEEEKVQNKENNVTAESRARAKSNNKIKTKLHKK</sequence>
<dbReference type="InterPro" id="IPR019347">
    <property type="entry name" value="Axonemal_dynein_light_chain"/>
</dbReference>
<keyword evidence="3" id="KW-1185">Reference proteome</keyword>
<dbReference type="OrthoDB" id="1927454at2759"/>
<evidence type="ECO:0000256" key="1">
    <source>
        <dbReference type="ARBA" id="ARBA00023054"/>
    </source>
</evidence>
<dbReference type="Pfam" id="PF10211">
    <property type="entry name" value="Ax_dynein_light"/>
    <property type="match status" value="1"/>
</dbReference>
<dbReference type="CTD" id="126859"/>
<accession>A0A9B0WTZ2</accession>
<dbReference type="RefSeq" id="XP_006867167.1">
    <property type="nucleotide sequence ID" value="XM_006867105.1"/>
</dbReference>
<feature type="compositionally biased region" description="Basic residues" evidence="2">
    <location>
        <begin position="858"/>
        <end position="872"/>
    </location>
</feature>
<keyword evidence="1" id="KW-0175">Coiled coil</keyword>
<dbReference type="Proteomes" id="UP000504623">
    <property type="component" value="Unplaced"/>
</dbReference>
<gene>
    <name evidence="4" type="primary">AXDND1</name>
</gene>
<dbReference type="PANTHER" id="PTHR23052:SF1">
    <property type="entry name" value="AXONEMAL DYNEIN LIGHT CHAIN DOMAIN-CONTAINING PROTEIN 1"/>
    <property type="match status" value="1"/>
</dbReference>
<dbReference type="GO" id="GO:0005737">
    <property type="term" value="C:cytoplasm"/>
    <property type="evidence" value="ECO:0007669"/>
    <property type="project" value="UniProtKB-ARBA"/>
</dbReference>
<dbReference type="InterPro" id="IPR052845">
    <property type="entry name" value="Axonemal_dynein_LC_domain"/>
</dbReference>
<feature type="region of interest" description="Disordered" evidence="2">
    <location>
        <begin position="1"/>
        <end position="34"/>
    </location>
</feature>
<evidence type="ECO:0000313" key="4">
    <source>
        <dbReference type="RefSeq" id="XP_006867167.1"/>
    </source>
</evidence>
<evidence type="ECO:0000256" key="2">
    <source>
        <dbReference type="SAM" id="MobiDB-lite"/>
    </source>
</evidence>
<protein>
    <submittedName>
        <fullName evidence="4">Axonemal dynein light chain domain-containing protein 1</fullName>
    </submittedName>
</protein>
<feature type="region of interest" description="Disordered" evidence="2">
    <location>
        <begin position="832"/>
        <end position="872"/>
    </location>
</feature>
<name>A0A9B0WTZ2_CHRAS</name>
<feature type="region of interest" description="Disordered" evidence="2">
    <location>
        <begin position="711"/>
        <end position="733"/>
    </location>
</feature>
<dbReference type="PANTHER" id="PTHR23052">
    <property type="entry name" value="AXONEMAL DYNEIN LIGHT CHAIN DOMAIN-CONTAINING PROTEIN 1"/>
    <property type="match status" value="1"/>
</dbReference>
<dbReference type="GeneID" id="102827538"/>
<feature type="compositionally biased region" description="Basic and acidic residues" evidence="2">
    <location>
        <begin position="17"/>
        <end position="34"/>
    </location>
</feature>
<evidence type="ECO:0000313" key="3">
    <source>
        <dbReference type="Proteomes" id="UP000504623"/>
    </source>
</evidence>
<feature type="compositionally biased region" description="Basic and acidic residues" evidence="2">
    <location>
        <begin position="711"/>
        <end position="726"/>
    </location>
</feature>